<sequence>MIPRSRSSVIKYPTNSKESLKDEEPELVKLDLSKKNIKEFPMNNQLVKSLNASSNKLSKLSEQMITALLSYQRLKSLDLSNNFLTSFPEELRKLRQLEDLKLFYNRFQNNEDIKPILSLPKLKNLDLSQNKLTSLPNKFPPKIEVLTLDFNMLKKLEKISIPTLTRLSLVLTQLEYVSPDLSFPNLTFLDLSRNSLATLPDLVKFAPRLEIINLSSNFFPELPIPPLTIREYIIKSNYLIELPENLSSFVNLRSLDVSHNFIEFIPPLPPSIISLVFSSNRVKATAPCKTPNLQRLYLRNNQLTSYPQYDKLQIKEYSAGFNQITIIRPLFFSDIISRIDFTDNQIIEIPSFVYKLPNLTILVVSKNRIRTISNDIIKLKHIQTFNITENPIEILPPLPISLVSFYAGYCDLKELPDLKKNTNLHVFSAPGNDLATYPNAPNLKTVNLSRNRFINFPSLEFIAKYYSKLEDFDMSFNFIRHIPSNLTMDKLEELDLSFNSIKSFPDDFNLPKLKFLKLGSNPISLSPTRKIIQENKNIPPRSNSSFDIALMASISNSTNDSNQESLANSISLENLSEHIYPSSNSENHNDTNMSDTTDHTLSSSAISPTSNNPIQIHAEKAIESSSENSKLVISEKEAENSSEVPKSPFSTPPRPAEHIISRSEHSTPIRFPIPSSKKSILKSPAKSNTQGKTPVKIIRTNSTSSQAPSNRGSLNSEKFNNLQICDITNTGIVFDKEPNIRQCFVSRRLPQYQTRHIKVLTSLSWVSFSEMKGARKTMEDSISLNAFINGDVDMYVVCDGHSGHQTSAFSCLFLVDYFSVPNNLQSLSRMTLYKAIERLNFSLHDRQFPDGSTMATVLFNGQKLVTAHIGDSRVIVATKDGMVSFETIDHKSTDRMVFERVHLAGGRISANRIGGVLAPGRSLGDYYVNGNTDEPEVKSYIINPNKDKWLIIACDGLFDVLSNQKIAEFSKKARSASELAFDLRNLAYSHMSLDNISVIVIDIQKRYSIEKQILENQVNIDSNNQINDNCNKGEENNKEDTLNKIIHINDDNIKDDIPKFLIKSAFDESESNQSNNSNHDNKIKTESTGSSEKAQQFMTLTPQIDPDHKNKTISFSRFINDPIFAPNFTMNQNQSNLTSILKNSTFHTESNNNPIEAINYNPLKLDEMKADDLKIDNEIRNQNENLQGFYKLPSSKSMPTLIPDSSND</sequence>
<proteinExistence type="predicted"/>
<dbReference type="InterPro" id="IPR001611">
    <property type="entry name" value="Leu-rich_rpt"/>
</dbReference>
<feature type="compositionally biased region" description="Polar residues" evidence="3">
    <location>
        <begin position="699"/>
        <end position="714"/>
    </location>
</feature>
<dbReference type="SUPFAM" id="SSF81606">
    <property type="entry name" value="PP2C-like"/>
    <property type="match status" value="1"/>
</dbReference>
<dbReference type="InterPro" id="IPR001932">
    <property type="entry name" value="PPM-type_phosphatase-like_dom"/>
</dbReference>
<keyword evidence="1" id="KW-0433">Leucine-rich repeat</keyword>
<feature type="compositionally biased region" description="Basic and acidic residues" evidence="3">
    <location>
        <begin position="655"/>
        <end position="667"/>
    </location>
</feature>
<evidence type="ECO:0000256" key="1">
    <source>
        <dbReference type="ARBA" id="ARBA00022614"/>
    </source>
</evidence>
<dbReference type="InterPro" id="IPR036457">
    <property type="entry name" value="PPM-type-like_dom_sf"/>
</dbReference>
<dbReference type="SMART" id="SM00364">
    <property type="entry name" value="LRR_BAC"/>
    <property type="match status" value="14"/>
</dbReference>
<comment type="caution">
    <text evidence="5">The sequence shown here is derived from an EMBL/GenBank/DDBJ whole genome shotgun (WGS) entry which is preliminary data.</text>
</comment>
<reference evidence="5 6" key="1">
    <citation type="submission" date="2024-04" db="EMBL/GenBank/DDBJ databases">
        <title>Tritrichomonas musculus Genome.</title>
        <authorList>
            <person name="Alves-Ferreira E."/>
            <person name="Grigg M."/>
            <person name="Lorenzi H."/>
            <person name="Galac M."/>
        </authorList>
    </citation>
    <scope>NUCLEOTIDE SEQUENCE [LARGE SCALE GENOMIC DNA]</scope>
    <source>
        <strain evidence="5 6">EAF2021</strain>
    </source>
</reference>
<evidence type="ECO:0000313" key="6">
    <source>
        <dbReference type="Proteomes" id="UP001470230"/>
    </source>
</evidence>
<dbReference type="PANTHER" id="PTHR48051:SF1">
    <property type="entry name" value="RAS SUPPRESSOR PROTEIN 1"/>
    <property type="match status" value="1"/>
</dbReference>
<dbReference type="EMBL" id="JAPFFF010000019">
    <property type="protein sequence ID" value="KAK8857969.1"/>
    <property type="molecule type" value="Genomic_DNA"/>
</dbReference>
<keyword evidence="6" id="KW-1185">Reference proteome</keyword>
<feature type="compositionally biased region" description="Low complexity" evidence="3">
    <location>
        <begin position="672"/>
        <end position="687"/>
    </location>
</feature>
<dbReference type="SMART" id="SM00369">
    <property type="entry name" value="LRR_TYP"/>
    <property type="match status" value="7"/>
</dbReference>
<dbReference type="Gene3D" id="3.60.40.10">
    <property type="entry name" value="PPM-type phosphatase domain"/>
    <property type="match status" value="1"/>
</dbReference>
<dbReference type="SMART" id="SM00365">
    <property type="entry name" value="LRR_SD22"/>
    <property type="match status" value="5"/>
</dbReference>
<keyword evidence="2" id="KW-0677">Repeat</keyword>
<gene>
    <name evidence="5" type="ORF">M9Y10_013068</name>
</gene>
<dbReference type="PROSITE" id="PS51450">
    <property type="entry name" value="LRR"/>
    <property type="match status" value="6"/>
</dbReference>
<name>A0ABR2I623_9EUKA</name>
<evidence type="ECO:0000313" key="5">
    <source>
        <dbReference type="EMBL" id="KAK8857969.1"/>
    </source>
</evidence>
<dbReference type="SUPFAM" id="SSF52058">
    <property type="entry name" value="L domain-like"/>
    <property type="match status" value="2"/>
</dbReference>
<dbReference type="PANTHER" id="PTHR48051">
    <property type="match status" value="1"/>
</dbReference>
<feature type="compositionally biased region" description="Polar residues" evidence="3">
    <location>
        <begin position="581"/>
        <end position="614"/>
    </location>
</feature>
<feature type="region of interest" description="Disordered" evidence="3">
    <location>
        <begin position="580"/>
        <end position="714"/>
    </location>
</feature>
<protein>
    <recommendedName>
        <fullName evidence="4">PPM-type phosphatase domain-containing protein</fullName>
    </recommendedName>
</protein>
<dbReference type="SMART" id="SM00332">
    <property type="entry name" value="PP2Cc"/>
    <property type="match status" value="1"/>
</dbReference>
<feature type="domain" description="PPM-type phosphatase" evidence="4">
    <location>
        <begin position="765"/>
        <end position="1003"/>
    </location>
</feature>
<dbReference type="PROSITE" id="PS51746">
    <property type="entry name" value="PPM_2"/>
    <property type="match status" value="1"/>
</dbReference>
<dbReference type="InterPro" id="IPR032675">
    <property type="entry name" value="LRR_dom_sf"/>
</dbReference>
<dbReference type="Pfam" id="PF00560">
    <property type="entry name" value="LRR_1"/>
    <property type="match status" value="2"/>
</dbReference>
<dbReference type="Pfam" id="PF00481">
    <property type="entry name" value="PP2C"/>
    <property type="match status" value="1"/>
</dbReference>
<dbReference type="Proteomes" id="UP001470230">
    <property type="component" value="Unassembled WGS sequence"/>
</dbReference>
<organism evidence="5 6">
    <name type="scientific">Tritrichomonas musculus</name>
    <dbReference type="NCBI Taxonomy" id="1915356"/>
    <lineage>
        <taxon>Eukaryota</taxon>
        <taxon>Metamonada</taxon>
        <taxon>Parabasalia</taxon>
        <taxon>Tritrichomonadida</taxon>
        <taxon>Tritrichomonadidae</taxon>
        <taxon>Tritrichomonas</taxon>
    </lineage>
</organism>
<dbReference type="Gene3D" id="3.80.10.10">
    <property type="entry name" value="Ribonuclease Inhibitor"/>
    <property type="match status" value="4"/>
</dbReference>
<evidence type="ECO:0000256" key="2">
    <source>
        <dbReference type="ARBA" id="ARBA00022737"/>
    </source>
</evidence>
<evidence type="ECO:0000256" key="3">
    <source>
        <dbReference type="SAM" id="MobiDB-lite"/>
    </source>
</evidence>
<accession>A0ABR2I623</accession>
<dbReference type="InterPro" id="IPR050216">
    <property type="entry name" value="LRR_domain-containing"/>
</dbReference>
<dbReference type="CDD" id="cd00143">
    <property type="entry name" value="PP2Cc"/>
    <property type="match status" value="1"/>
</dbReference>
<evidence type="ECO:0000259" key="4">
    <source>
        <dbReference type="PROSITE" id="PS51746"/>
    </source>
</evidence>
<dbReference type="PRINTS" id="PR00019">
    <property type="entry name" value="LEURICHRPT"/>
</dbReference>
<dbReference type="InterPro" id="IPR003591">
    <property type="entry name" value="Leu-rich_rpt_typical-subtyp"/>
</dbReference>
<feature type="region of interest" description="Disordered" evidence="3">
    <location>
        <begin position="1068"/>
        <end position="1093"/>
    </location>
</feature>